<comment type="pathway">
    <text evidence="1">Lipid metabolism.</text>
</comment>
<evidence type="ECO:0000313" key="5">
    <source>
        <dbReference type="EMBL" id="UXE63869.1"/>
    </source>
</evidence>
<evidence type="ECO:0000256" key="4">
    <source>
        <dbReference type="ARBA" id="ARBA00025707"/>
    </source>
</evidence>
<dbReference type="CDD" id="cd02440">
    <property type="entry name" value="AdoMet_MTases"/>
    <property type="match status" value="1"/>
</dbReference>
<protein>
    <submittedName>
        <fullName evidence="5">Class I SAM-dependent methyltransferase</fullName>
    </submittedName>
</protein>
<dbReference type="SUPFAM" id="SSF53335">
    <property type="entry name" value="S-adenosyl-L-methionine-dependent methyltransferases"/>
    <property type="match status" value="1"/>
</dbReference>
<dbReference type="Pfam" id="PF13489">
    <property type="entry name" value="Methyltransf_23"/>
    <property type="match status" value="1"/>
</dbReference>
<dbReference type="GO" id="GO:0032259">
    <property type="term" value="P:methylation"/>
    <property type="evidence" value="ECO:0007669"/>
    <property type="project" value="UniProtKB-KW"/>
</dbReference>
<dbReference type="EMBL" id="CP073041">
    <property type="protein sequence ID" value="UXE63869.1"/>
    <property type="molecule type" value="Genomic_DNA"/>
</dbReference>
<sequence>MPKPSSNRVSSVTRYQNAALNYYLKLTGSPYLHYGYWEPLPTSIEERSLYRLRIAQEAYSKKLLSFIPPEIQTLLDVGCGIGGNAFFLLKQGLDVEGLAPDPFQKEKFLEMTEGKAIFHLMKFEDFTPKTLYDLILFSESSQYMAAIDIAQGAAKALKPGGYLLLADMLRSDASYSEGIFSNCHVVAEFDKALSKAGFRLVKREDISPQVAPTLDLAIEHLRQFGLSTGEYIGNVLEIAVPPLYAILKWAYGRWLEKTLLEGLEARKIFDKHLCYEIQLWQRSDENFNF</sequence>
<evidence type="ECO:0000256" key="2">
    <source>
        <dbReference type="ARBA" id="ARBA00022603"/>
    </source>
</evidence>
<reference evidence="5" key="1">
    <citation type="submission" date="2021-04" db="EMBL/GenBank/DDBJ databases">
        <title>Genome sequence of Woronichinia naegeliana from Washington state freshwater lake bloom.</title>
        <authorList>
            <person name="Dreher T.W."/>
        </authorList>
    </citation>
    <scope>NUCLEOTIDE SEQUENCE</scope>
    <source>
        <strain evidence="5">WA131</strain>
    </source>
</reference>
<keyword evidence="3" id="KW-0808">Transferase</keyword>
<comment type="pathway">
    <text evidence="4">Phospholipid metabolism.</text>
</comment>
<dbReference type="AlphaFoldDB" id="A0A977L1I9"/>
<dbReference type="PANTHER" id="PTHR44307">
    <property type="entry name" value="PHOSPHOETHANOLAMINE METHYLTRANSFERASE"/>
    <property type="match status" value="1"/>
</dbReference>
<accession>A0A977L1I9</accession>
<name>A0A977L1I9_9CYAN</name>
<dbReference type="GO" id="GO:0008168">
    <property type="term" value="F:methyltransferase activity"/>
    <property type="evidence" value="ECO:0007669"/>
    <property type="project" value="UniProtKB-KW"/>
</dbReference>
<proteinExistence type="predicted"/>
<dbReference type="PANTHER" id="PTHR44307:SF2">
    <property type="entry name" value="PHOSPHOETHANOLAMINE METHYLTRANSFERASE ISOFORM X1"/>
    <property type="match status" value="1"/>
</dbReference>
<dbReference type="Proteomes" id="UP001065613">
    <property type="component" value="Chromosome"/>
</dbReference>
<dbReference type="KEGG" id="wna:KA717_15725"/>
<evidence type="ECO:0000256" key="3">
    <source>
        <dbReference type="ARBA" id="ARBA00022679"/>
    </source>
</evidence>
<organism evidence="5">
    <name type="scientific">Woronichinia naegeliana WA131</name>
    <dbReference type="NCBI Taxonomy" id="2824559"/>
    <lineage>
        <taxon>Bacteria</taxon>
        <taxon>Bacillati</taxon>
        <taxon>Cyanobacteriota</taxon>
        <taxon>Cyanophyceae</taxon>
        <taxon>Synechococcales</taxon>
        <taxon>Coelosphaeriaceae</taxon>
        <taxon>Woronichinia</taxon>
    </lineage>
</organism>
<keyword evidence="2 5" id="KW-0489">Methyltransferase</keyword>
<gene>
    <name evidence="5" type="ORF">KA717_15725</name>
</gene>
<dbReference type="Gene3D" id="3.40.50.150">
    <property type="entry name" value="Vaccinia Virus protein VP39"/>
    <property type="match status" value="1"/>
</dbReference>
<dbReference type="InterPro" id="IPR029063">
    <property type="entry name" value="SAM-dependent_MTases_sf"/>
</dbReference>
<evidence type="ECO:0000256" key="1">
    <source>
        <dbReference type="ARBA" id="ARBA00005189"/>
    </source>
</evidence>